<comment type="catalytic activity">
    <reaction evidence="1 19">
        <text>2 a phenolic donor + H2O2 = 2 a phenolic radical donor + 2 H2O</text>
        <dbReference type="Rhea" id="RHEA:56136"/>
        <dbReference type="ChEBI" id="CHEBI:15377"/>
        <dbReference type="ChEBI" id="CHEBI:16240"/>
        <dbReference type="ChEBI" id="CHEBI:139520"/>
        <dbReference type="ChEBI" id="CHEBI:139521"/>
        <dbReference type="EC" id="1.11.1.7"/>
    </reaction>
</comment>
<keyword evidence="10 18" id="KW-1015">Disulfide bond</keyword>
<evidence type="ECO:0000256" key="13">
    <source>
        <dbReference type="ARBA" id="ARBA00023324"/>
    </source>
</evidence>
<dbReference type="Proteomes" id="UP001497457">
    <property type="component" value="Chromosome 31b"/>
</dbReference>
<keyword evidence="12" id="KW-0873">Pyrrolidone carboxylic acid</keyword>
<comment type="cofactor">
    <cofactor evidence="16 19">
        <name>heme b</name>
        <dbReference type="ChEBI" id="CHEBI:60344"/>
    </cofactor>
    <text evidence="16 19">Binds 1 heme b (iron(II)-protoporphyrin IX) group per subunit.</text>
</comment>
<evidence type="ECO:0000256" key="14">
    <source>
        <dbReference type="PIRSR" id="PIRSR600823-1"/>
    </source>
</evidence>
<protein>
    <recommendedName>
        <fullName evidence="19">Peroxidase</fullName>
        <ecNumber evidence="19">1.11.1.7</ecNumber>
    </recommendedName>
</protein>
<dbReference type="PRINTS" id="PR00461">
    <property type="entry name" value="PLPEROXIDASE"/>
</dbReference>
<feature type="chain" id="PRO_5044530176" description="Peroxidase" evidence="19">
    <location>
        <begin position="28"/>
        <end position="347"/>
    </location>
</feature>
<name>A0ABC9D724_9POAL</name>
<evidence type="ECO:0000256" key="15">
    <source>
        <dbReference type="PIRSR" id="PIRSR600823-2"/>
    </source>
</evidence>
<evidence type="ECO:0000256" key="10">
    <source>
        <dbReference type="ARBA" id="ARBA00023157"/>
    </source>
</evidence>
<keyword evidence="5 19" id="KW-0349">Heme</keyword>
<feature type="binding site" evidence="16">
    <location>
        <position position="272"/>
    </location>
    <ligand>
        <name>Ca(2+)</name>
        <dbReference type="ChEBI" id="CHEBI:29108"/>
        <label>2</label>
    </ligand>
</feature>
<dbReference type="PROSITE" id="PS00435">
    <property type="entry name" value="PEROXIDASE_1"/>
    <property type="match status" value="1"/>
</dbReference>
<evidence type="ECO:0000256" key="19">
    <source>
        <dbReference type="RuleBase" id="RU362060"/>
    </source>
</evidence>
<comment type="subcellular location">
    <subcellularLocation>
        <location evidence="2 19">Secreted</location>
    </subcellularLocation>
</comment>
<evidence type="ECO:0000256" key="4">
    <source>
        <dbReference type="ARBA" id="ARBA00022559"/>
    </source>
</evidence>
<dbReference type="PRINTS" id="PR00458">
    <property type="entry name" value="PEROXIDASE"/>
</dbReference>
<feature type="disulfide bond" evidence="18">
    <location>
        <begin position="52"/>
        <end position="134"/>
    </location>
</feature>
<feature type="binding site" evidence="16">
    <location>
        <position position="213"/>
    </location>
    <ligand>
        <name>Ca(2+)</name>
        <dbReference type="ChEBI" id="CHEBI:29108"/>
        <label>2</label>
    </ligand>
</feature>
<keyword evidence="4 19" id="KW-0575">Peroxidase</keyword>
<dbReference type="GO" id="GO:0005576">
    <property type="term" value="C:extracellular region"/>
    <property type="evidence" value="ECO:0007669"/>
    <property type="project" value="UniProtKB-SubCell"/>
</dbReference>
<dbReference type="InterPro" id="IPR019794">
    <property type="entry name" value="Peroxidases_AS"/>
</dbReference>
<feature type="binding site" evidence="16">
    <location>
        <position position="91"/>
    </location>
    <ligand>
        <name>Ca(2+)</name>
        <dbReference type="ChEBI" id="CHEBI:29108"/>
        <label>1</label>
    </ligand>
</feature>
<dbReference type="GO" id="GO:0042744">
    <property type="term" value="P:hydrogen peroxide catabolic process"/>
    <property type="evidence" value="ECO:0007669"/>
    <property type="project" value="UniProtKB-KW"/>
</dbReference>
<keyword evidence="7 16" id="KW-0106">Calcium</keyword>
<dbReference type="PANTHER" id="PTHR31388">
    <property type="entry name" value="PEROXIDASE 72-RELATED"/>
    <property type="match status" value="1"/>
</dbReference>
<dbReference type="InterPro" id="IPR019793">
    <property type="entry name" value="Peroxidases_heam-ligand_BS"/>
</dbReference>
<feature type="active site" description="Proton acceptor" evidence="14">
    <location>
        <position position="83"/>
    </location>
</feature>
<keyword evidence="11" id="KW-0325">Glycoprotein</keyword>
<evidence type="ECO:0000256" key="18">
    <source>
        <dbReference type="PIRSR" id="PIRSR600823-5"/>
    </source>
</evidence>
<evidence type="ECO:0000256" key="16">
    <source>
        <dbReference type="PIRSR" id="PIRSR600823-3"/>
    </source>
</evidence>
<keyword evidence="8 19" id="KW-0560">Oxidoreductase</keyword>
<dbReference type="EC" id="1.11.1.7" evidence="19"/>
<comment type="cofactor">
    <cofactor evidence="16 19">
        <name>Ca(2+)</name>
        <dbReference type="ChEBI" id="CHEBI:29108"/>
    </cofactor>
    <text evidence="16 19">Binds 2 calcium ions per subunit.</text>
</comment>
<dbReference type="Gene3D" id="1.10.420.10">
    <property type="entry name" value="Peroxidase, domain 2"/>
    <property type="match status" value="1"/>
</dbReference>
<evidence type="ECO:0000313" key="22">
    <source>
        <dbReference type="Proteomes" id="UP001497457"/>
    </source>
</evidence>
<feature type="binding site" evidence="16">
    <location>
        <position position="93"/>
    </location>
    <ligand>
        <name>Ca(2+)</name>
        <dbReference type="ChEBI" id="CHEBI:29108"/>
        <label>1</label>
    </ligand>
</feature>
<dbReference type="GO" id="GO:0020037">
    <property type="term" value="F:heme binding"/>
    <property type="evidence" value="ECO:0007669"/>
    <property type="project" value="UniProtKB-UniRule"/>
</dbReference>
<evidence type="ECO:0000256" key="8">
    <source>
        <dbReference type="ARBA" id="ARBA00023002"/>
    </source>
</evidence>
<evidence type="ECO:0000256" key="1">
    <source>
        <dbReference type="ARBA" id="ARBA00000189"/>
    </source>
</evidence>
<feature type="binding site" evidence="16">
    <location>
        <position position="267"/>
    </location>
    <ligand>
        <name>Ca(2+)</name>
        <dbReference type="ChEBI" id="CHEBI:29108"/>
        <label>2</label>
    </ligand>
</feature>
<comment type="function">
    <text evidence="19">Removal of H(2)O(2), oxidation of toxic reductants, biosynthesis and degradation of lignin, suberization, auxin catabolism, response to environmental stresses such as wounding, pathogen attack and oxidative stress.</text>
</comment>
<keyword evidence="13 19" id="KW-0376">Hydrogen peroxide</keyword>
<evidence type="ECO:0000256" key="12">
    <source>
        <dbReference type="ARBA" id="ARBA00023283"/>
    </source>
</evidence>
<dbReference type="GO" id="GO:0140825">
    <property type="term" value="F:lactoperoxidase activity"/>
    <property type="evidence" value="ECO:0007669"/>
    <property type="project" value="UniProtKB-EC"/>
</dbReference>
<evidence type="ECO:0000256" key="17">
    <source>
        <dbReference type="PIRSR" id="PIRSR600823-4"/>
    </source>
</evidence>
<evidence type="ECO:0000313" key="21">
    <source>
        <dbReference type="EMBL" id="CAL5032139.1"/>
    </source>
</evidence>
<dbReference type="PANTHER" id="PTHR31388:SF11">
    <property type="entry name" value="PEROXIDASE"/>
    <property type="match status" value="1"/>
</dbReference>
<feature type="binding site" evidence="16">
    <location>
        <position position="87"/>
    </location>
    <ligand>
        <name>Ca(2+)</name>
        <dbReference type="ChEBI" id="CHEBI:29108"/>
        <label>1</label>
    </ligand>
</feature>
<evidence type="ECO:0000259" key="20">
    <source>
        <dbReference type="PROSITE" id="PS50873"/>
    </source>
</evidence>
<feature type="binding site" description="axial binding residue" evidence="16">
    <location>
        <position position="212"/>
    </location>
    <ligand>
        <name>heme b</name>
        <dbReference type="ChEBI" id="CHEBI:60344"/>
    </ligand>
    <ligandPart>
        <name>Fe</name>
        <dbReference type="ChEBI" id="CHEBI:18248"/>
    </ligandPart>
</feature>
<sequence length="347" mass="37415">MARRQWSSSGGVAFAAVLAVMSVLCSGHPVPGGHGGGGGFTPLQPRFYEHSCPQMQAIVGGIVAKAHAEDPRMAASLLRMHFHDCFVQGCDASVLLDADGSGRFSTEKRSNPNKDSLRGFEVIDEIKAALEHACPHVVSCADIVAVAARDSVVLTGGPGWEVPMGRRDSLTASLSGSNNLIPAPNDSLPTIISKFANQGLDVVDLVALSGGHTIGDSRCVSFRQRLYGQNNNGQVDRTLNPAYAAELRGRCPRSGGDQNLFALDPATQFRFDNQYYHNILAMNGLLSSDEILLTRGRQTMELVHRFAADQGFFFEQFAKSMVKMGNISPLTGQAGEIRKNCRRVNHF</sequence>
<feature type="site" description="Transition state stabilizer" evidence="17">
    <location>
        <position position="79"/>
    </location>
</feature>
<dbReference type="FunFam" id="1.10.520.10:FF:000001">
    <property type="entry name" value="Peroxidase"/>
    <property type="match status" value="1"/>
</dbReference>
<dbReference type="SUPFAM" id="SSF48113">
    <property type="entry name" value="Heme-dependent peroxidases"/>
    <property type="match status" value="1"/>
</dbReference>
<keyword evidence="22" id="KW-1185">Reference proteome</keyword>
<feature type="signal peptide" evidence="19">
    <location>
        <begin position="1"/>
        <end position="27"/>
    </location>
</feature>
<keyword evidence="6 16" id="KW-0479">Metal-binding</keyword>
<dbReference type="InterPro" id="IPR000823">
    <property type="entry name" value="Peroxidase_pln"/>
</dbReference>
<dbReference type="EMBL" id="OZ075141">
    <property type="protein sequence ID" value="CAL5032139.1"/>
    <property type="molecule type" value="Genomic_DNA"/>
</dbReference>
<keyword evidence="9 16" id="KW-0408">Iron</keyword>
<dbReference type="GO" id="GO:0046872">
    <property type="term" value="F:metal ion binding"/>
    <property type="evidence" value="ECO:0007669"/>
    <property type="project" value="UniProtKB-UniRule"/>
</dbReference>
<feature type="disulfide bond" evidence="18">
    <location>
        <begin position="85"/>
        <end position="90"/>
    </location>
</feature>
<evidence type="ECO:0000256" key="9">
    <source>
        <dbReference type="ARBA" id="ARBA00023004"/>
    </source>
</evidence>
<dbReference type="Gene3D" id="1.10.520.10">
    <property type="match status" value="1"/>
</dbReference>
<evidence type="ECO:0000256" key="7">
    <source>
        <dbReference type="ARBA" id="ARBA00022837"/>
    </source>
</evidence>
<evidence type="ECO:0000256" key="3">
    <source>
        <dbReference type="ARBA" id="ARBA00006873"/>
    </source>
</evidence>
<comment type="similarity">
    <text evidence="19">Belongs to the peroxidase family. Classical plant (class III) peroxidase subfamily.</text>
</comment>
<feature type="binding site" evidence="16">
    <location>
        <position position="107"/>
    </location>
    <ligand>
        <name>Ca(2+)</name>
        <dbReference type="ChEBI" id="CHEBI:29108"/>
        <label>1</label>
    </ligand>
</feature>
<proteinExistence type="inferred from homology"/>
<dbReference type="FunFam" id="1.10.420.10:FF:000001">
    <property type="entry name" value="Peroxidase"/>
    <property type="match status" value="1"/>
</dbReference>
<feature type="disulfide bond" evidence="18">
    <location>
        <begin position="219"/>
        <end position="251"/>
    </location>
</feature>
<keyword evidence="19" id="KW-0964">Secreted</keyword>
<evidence type="ECO:0000256" key="5">
    <source>
        <dbReference type="ARBA" id="ARBA00022617"/>
    </source>
</evidence>
<dbReference type="InterPro" id="IPR033905">
    <property type="entry name" value="Secretory_peroxidase"/>
</dbReference>
<keyword evidence="19" id="KW-0732">Signal</keyword>
<feature type="binding site" evidence="16">
    <location>
        <position position="89"/>
    </location>
    <ligand>
        <name>Ca(2+)</name>
        <dbReference type="ChEBI" id="CHEBI:29108"/>
        <label>1</label>
    </ligand>
</feature>
<feature type="binding site" evidence="16">
    <location>
        <position position="84"/>
    </location>
    <ligand>
        <name>Ca(2+)</name>
        <dbReference type="ChEBI" id="CHEBI:29108"/>
        <label>1</label>
    </ligand>
</feature>
<comment type="similarity">
    <text evidence="3">Belongs to the peroxidase family. Ascorbate peroxidase subfamily.</text>
</comment>
<reference evidence="21 22" key="2">
    <citation type="submission" date="2024-10" db="EMBL/GenBank/DDBJ databases">
        <authorList>
            <person name="Ryan C."/>
        </authorList>
    </citation>
    <scope>NUCLEOTIDE SEQUENCE [LARGE SCALE GENOMIC DNA]</scope>
</reference>
<organism evidence="21 22">
    <name type="scientific">Urochloa decumbens</name>
    <dbReference type="NCBI Taxonomy" id="240449"/>
    <lineage>
        <taxon>Eukaryota</taxon>
        <taxon>Viridiplantae</taxon>
        <taxon>Streptophyta</taxon>
        <taxon>Embryophyta</taxon>
        <taxon>Tracheophyta</taxon>
        <taxon>Spermatophyta</taxon>
        <taxon>Magnoliopsida</taxon>
        <taxon>Liliopsida</taxon>
        <taxon>Poales</taxon>
        <taxon>Poaceae</taxon>
        <taxon>PACMAD clade</taxon>
        <taxon>Panicoideae</taxon>
        <taxon>Panicodae</taxon>
        <taxon>Paniceae</taxon>
        <taxon>Melinidinae</taxon>
        <taxon>Urochloa</taxon>
    </lineage>
</organism>
<dbReference type="PROSITE" id="PS00436">
    <property type="entry name" value="PEROXIDASE_2"/>
    <property type="match status" value="1"/>
</dbReference>
<feature type="binding site" evidence="16">
    <location>
        <position position="264"/>
    </location>
    <ligand>
        <name>Ca(2+)</name>
        <dbReference type="ChEBI" id="CHEBI:29108"/>
        <label>2</label>
    </ligand>
</feature>
<evidence type="ECO:0000256" key="11">
    <source>
        <dbReference type="ARBA" id="ARBA00023180"/>
    </source>
</evidence>
<dbReference type="PROSITE" id="PS50873">
    <property type="entry name" value="PEROXIDASE_4"/>
    <property type="match status" value="1"/>
</dbReference>
<feature type="disulfide bond" evidence="18">
    <location>
        <begin position="140"/>
        <end position="341"/>
    </location>
</feature>
<feature type="binding site" evidence="15">
    <location>
        <position position="182"/>
    </location>
    <ligand>
        <name>substrate</name>
    </ligand>
</feature>
<feature type="domain" description="Plant heme peroxidase family profile" evidence="20">
    <location>
        <begin position="42"/>
        <end position="345"/>
    </location>
</feature>
<dbReference type="InterPro" id="IPR010255">
    <property type="entry name" value="Haem_peroxidase_sf"/>
</dbReference>
<dbReference type="InterPro" id="IPR002016">
    <property type="entry name" value="Haem_peroxidase"/>
</dbReference>
<reference evidence="22" key="1">
    <citation type="submission" date="2024-06" db="EMBL/GenBank/DDBJ databases">
        <authorList>
            <person name="Ryan C."/>
        </authorList>
    </citation>
    <scope>NUCLEOTIDE SEQUENCE [LARGE SCALE GENOMIC DNA]</scope>
</reference>
<accession>A0ABC9D724</accession>
<dbReference type="GO" id="GO:0006979">
    <property type="term" value="P:response to oxidative stress"/>
    <property type="evidence" value="ECO:0007669"/>
    <property type="project" value="UniProtKB-UniRule"/>
</dbReference>
<dbReference type="AlphaFoldDB" id="A0ABC9D724"/>
<evidence type="ECO:0000256" key="6">
    <source>
        <dbReference type="ARBA" id="ARBA00022723"/>
    </source>
</evidence>
<dbReference type="Pfam" id="PF00141">
    <property type="entry name" value="peroxidase"/>
    <property type="match status" value="1"/>
</dbReference>
<gene>
    <name evidence="21" type="ORF">URODEC1_LOCUS82106</name>
</gene>
<dbReference type="CDD" id="cd00693">
    <property type="entry name" value="secretory_peroxidase"/>
    <property type="match status" value="1"/>
</dbReference>
<evidence type="ECO:0000256" key="2">
    <source>
        <dbReference type="ARBA" id="ARBA00004613"/>
    </source>
</evidence>